<dbReference type="InterPro" id="IPR001466">
    <property type="entry name" value="Beta-lactam-related"/>
</dbReference>
<keyword evidence="1" id="KW-0472">Membrane</keyword>
<keyword evidence="1" id="KW-0812">Transmembrane</keyword>
<gene>
    <name evidence="3" type="ordered locus">Bcell_2001</name>
</gene>
<proteinExistence type="predicted"/>
<dbReference type="PANTHER" id="PTHR43283">
    <property type="entry name" value="BETA-LACTAMASE-RELATED"/>
    <property type="match status" value="1"/>
</dbReference>
<dbReference type="EMBL" id="CP002394">
    <property type="protein sequence ID" value="ADU30263.1"/>
    <property type="molecule type" value="Genomic_DNA"/>
</dbReference>
<dbReference type="RefSeq" id="WP_013488599.1">
    <property type="nucleotide sequence ID" value="NC_014829.1"/>
</dbReference>
<sequence>MLKSSKGKTIVFLLMISLVGAIVYQFLTRPNYIAVSNWEVHESIDEVGWSAEKLNRAREYFDSLDSTAAMAIYDGKILFSWGDVTKNTNAHSVRKSFLSSLYGIQVEEDLINLQHTLDELNISDEPPLAENEKLATIEHLLTSSSGVFHKAGEESWSMRRNRPSRGSHEPGTHFYYNNWDFNVLGTIYNDETDSDLFHHFQNKIAEPIGMEDFSLYETEYKNEESRSIHPSYLFQISARDMARFGLLYLQEGYWGEDQIIPQNWVKESTSVQMEVPNNEVYDYGYMWWVATDGPFKELGLYSAVGRYGQSIDIVPEENLVFVHRVDSNRRTLSFLQGNVSQKERLHLLSLILAAKE</sequence>
<dbReference type="PANTHER" id="PTHR43283:SF7">
    <property type="entry name" value="BETA-LACTAMASE-RELATED DOMAIN-CONTAINING PROTEIN"/>
    <property type="match status" value="1"/>
</dbReference>
<dbReference type="STRING" id="649639.Bcell_2001"/>
<accession>E6U0V1</accession>
<protein>
    <submittedName>
        <fullName evidence="3">Beta-lactamase</fullName>
    </submittedName>
</protein>
<feature type="transmembrane region" description="Helical" evidence="1">
    <location>
        <begin position="9"/>
        <end position="27"/>
    </location>
</feature>
<dbReference type="Gene3D" id="3.40.710.10">
    <property type="entry name" value="DD-peptidase/beta-lactamase superfamily"/>
    <property type="match status" value="1"/>
</dbReference>
<dbReference type="eggNOG" id="COG1680">
    <property type="taxonomic scope" value="Bacteria"/>
</dbReference>
<evidence type="ECO:0000313" key="3">
    <source>
        <dbReference type="EMBL" id="ADU30263.1"/>
    </source>
</evidence>
<dbReference type="Pfam" id="PF00144">
    <property type="entry name" value="Beta-lactamase"/>
    <property type="match status" value="1"/>
</dbReference>
<evidence type="ECO:0000259" key="2">
    <source>
        <dbReference type="Pfam" id="PF00144"/>
    </source>
</evidence>
<dbReference type="InterPro" id="IPR012338">
    <property type="entry name" value="Beta-lactam/transpept-like"/>
</dbReference>
<keyword evidence="4" id="KW-1185">Reference proteome</keyword>
<dbReference type="HOGENOM" id="CLU_030169_2_1_9"/>
<dbReference type="Proteomes" id="UP000001401">
    <property type="component" value="Chromosome"/>
</dbReference>
<name>E6U0V1_EVAC2</name>
<dbReference type="InterPro" id="IPR050789">
    <property type="entry name" value="Diverse_Enzym_Activities"/>
</dbReference>
<evidence type="ECO:0000256" key="1">
    <source>
        <dbReference type="SAM" id="Phobius"/>
    </source>
</evidence>
<dbReference type="AlphaFoldDB" id="E6U0V1"/>
<feature type="domain" description="Beta-lactamase-related" evidence="2">
    <location>
        <begin position="66"/>
        <end position="322"/>
    </location>
</feature>
<organism evidence="3 4">
    <name type="scientific">Evansella cellulosilytica (strain ATCC 21833 / DSM 2522 / FERM P-1141 / JCM 9156 / N-4)</name>
    <name type="common">Bacillus cellulosilyticus</name>
    <dbReference type="NCBI Taxonomy" id="649639"/>
    <lineage>
        <taxon>Bacteria</taxon>
        <taxon>Bacillati</taxon>
        <taxon>Bacillota</taxon>
        <taxon>Bacilli</taxon>
        <taxon>Bacillales</taxon>
        <taxon>Bacillaceae</taxon>
        <taxon>Evansella</taxon>
    </lineage>
</organism>
<keyword evidence="1" id="KW-1133">Transmembrane helix</keyword>
<dbReference type="KEGG" id="bco:Bcell_2001"/>
<dbReference type="OrthoDB" id="9773047at2"/>
<evidence type="ECO:0000313" key="4">
    <source>
        <dbReference type="Proteomes" id="UP000001401"/>
    </source>
</evidence>
<dbReference type="SUPFAM" id="SSF56601">
    <property type="entry name" value="beta-lactamase/transpeptidase-like"/>
    <property type="match status" value="1"/>
</dbReference>
<reference evidence="3 4" key="1">
    <citation type="submission" date="2010-12" db="EMBL/GenBank/DDBJ databases">
        <title>Complete sequence of Bacillus cellulosilyticus DSM 2522.</title>
        <authorList>
            <consortium name="US DOE Joint Genome Institute"/>
            <person name="Lucas S."/>
            <person name="Copeland A."/>
            <person name="Lapidus A."/>
            <person name="Cheng J.-F."/>
            <person name="Bruce D."/>
            <person name="Goodwin L."/>
            <person name="Pitluck S."/>
            <person name="Chertkov O."/>
            <person name="Detter J.C."/>
            <person name="Han C."/>
            <person name="Tapia R."/>
            <person name="Land M."/>
            <person name="Hauser L."/>
            <person name="Jeffries C."/>
            <person name="Kyrpides N."/>
            <person name="Ivanova N."/>
            <person name="Mikhailova N."/>
            <person name="Brumm P."/>
            <person name="Mead D."/>
            <person name="Woyke T."/>
        </authorList>
    </citation>
    <scope>NUCLEOTIDE SEQUENCE [LARGE SCALE GENOMIC DNA]</scope>
    <source>
        <strain evidence="4">ATCC 21833 / DSM 2522 / FERM P-1141 / JCM 9156 / N-4</strain>
    </source>
</reference>